<feature type="domain" description="DUF6443" evidence="2">
    <location>
        <begin position="299"/>
        <end position="437"/>
    </location>
</feature>
<gene>
    <name evidence="3" type="ORF">GCM10023331_30400</name>
</gene>
<evidence type="ECO:0000313" key="4">
    <source>
        <dbReference type="Proteomes" id="UP001500298"/>
    </source>
</evidence>
<evidence type="ECO:0000313" key="3">
    <source>
        <dbReference type="EMBL" id="GAA4843336.1"/>
    </source>
</evidence>
<dbReference type="PANTHER" id="PTHR32305:SF15">
    <property type="entry name" value="PROTEIN RHSA-RELATED"/>
    <property type="match status" value="1"/>
</dbReference>
<dbReference type="NCBIfam" id="TIGR03696">
    <property type="entry name" value="Rhs_assc_core"/>
    <property type="match status" value="1"/>
</dbReference>
<keyword evidence="4" id="KW-1185">Reference proteome</keyword>
<dbReference type="EMBL" id="BAABJX010000047">
    <property type="protein sequence ID" value="GAA4843336.1"/>
    <property type="molecule type" value="Genomic_DNA"/>
</dbReference>
<feature type="chain" id="PRO_5047049863" description="DUF6443 domain-containing protein" evidence="1">
    <location>
        <begin position="24"/>
        <end position="2549"/>
    </location>
</feature>
<dbReference type="InterPro" id="IPR045619">
    <property type="entry name" value="DUF6443"/>
</dbReference>
<dbReference type="InterPro" id="IPR055015">
    <property type="entry name" value="GCX_COOH"/>
</dbReference>
<dbReference type="Proteomes" id="UP001500298">
    <property type="component" value="Unassembled WGS sequence"/>
</dbReference>
<dbReference type="PANTHER" id="PTHR32305">
    <property type="match status" value="1"/>
</dbReference>
<dbReference type="Gene3D" id="2.180.10.10">
    <property type="entry name" value="RHS repeat-associated core"/>
    <property type="match status" value="2"/>
</dbReference>
<dbReference type="InterPro" id="IPR022385">
    <property type="entry name" value="Rhs_assc_core"/>
</dbReference>
<evidence type="ECO:0000259" key="2">
    <source>
        <dbReference type="Pfam" id="PF20041"/>
    </source>
</evidence>
<dbReference type="NCBIfam" id="NF045639">
    <property type="entry name" value="GCX_COOH"/>
    <property type="match status" value="1"/>
</dbReference>
<reference evidence="4" key="1">
    <citation type="journal article" date="2019" name="Int. J. Syst. Evol. Microbiol.">
        <title>The Global Catalogue of Microorganisms (GCM) 10K type strain sequencing project: providing services to taxonomists for standard genome sequencing and annotation.</title>
        <authorList>
            <consortium name="The Broad Institute Genomics Platform"/>
            <consortium name="The Broad Institute Genome Sequencing Center for Infectious Disease"/>
            <person name="Wu L."/>
            <person name="Ma J."/>
        </authorList>
    </citation>
    <scope>NUCLEOTIDE SEQUENCE [LARGE SCALE GENOMIC DNA]</scope>
    <source>
        <strain evidence="4">JCM 18326</strain>
    </source>
</reference>
<proteinExistence type="predicted"/>
<comment type="caution">
    <text evidence="3">The sequence shown here is derived from an EMBL/GenBank/DDBJ whole genome shotgun (WGS) entry which is preliminary data.</text>
</comment>
<accession>A0ABP9DM98</accession>
<evidence type="ECO:0000256" key="1">
    <source>
        <dbReference type="SAM" id="SignalP"/>
    </source>
</evidence>
<name>A0ABP9DM98_9BACT</name>
<feature type="signal peptide" evidence="1">
    <location>
        <begin position="1"/>
        <end position="23"/>
    </location>
</feature>
<keyword evidence="1" id="KW-0732">Signal</keyword>
<dbReference type="Pfam" id="PF20041">
    <property type="entry name" value="DUF6443"/>
    <property type="match status" value="1"/>
</dbReference>
<sequence length="2549" mass="289195">MTNITRLFFALIVLLLWINSAWAQNSNNLELEVVRPYKLSDYNLYNGKQFRFWDGTYAQGQYQLGIALRYRQGLSTIQEEEWSYSLDFDLKEDKNGEVTDLGSYTLSVSNNISQSLIIPKDENGTPNIIEYHNDFVSQSSRFIVEIIGVSDHLPEEMLENLYLEGRIYRDYQLQDTQTLDIAHSTVLDDSDNSYYQINWGYREGIAAYDLEWVFVDSREQEVDEQELFANGEAVRVRVSQQYYRIPKSYAKGKIYYRLRGVGKHKDNENQPVVGSWTTPVSISVAEGIQEDMVWQTITSYAEDGKQKQVVSYYDGSMRNRQSVTNLSTEGKVMIAEAFYDEVGRANLTVLPAPAEDNTLNYHTDFNVLNADGTLQANSGAGNYYSQDNLDPFKPHANGKFYTETVYKNDNTGRVREQGGLGEAFQIGGEHTTRYYYTTPSKEELARLFGEDNLGKISFYQKQVVIDPNGQISLSYLDGQGRVIATALSGDAPKALDAISTVPPSPLVVDLSAANEIISENKVTSLAKIFNENVGTAHQIRFTFTGSSTTIGEECTNCEYDLEVYVYDPDGYEIEHKVYPVDKATCTDDSPFNTSFSFTAEKVGEYTIKKNIEVMEGGMSWSTYRDEYLTAHASEQVLTQTEENALIENCTYPIVTEGIDDYSGIVQELYASSCDRILNKLKEDAEKKGIEVEYHPEYCHYLNCLQEATDTYEEKQKLTKVGLTWESGASGFGVRTASASVEDVVDAIIANDQYFAGGRGKDPYGEQRDILPTGEMYKRLFTMYTYGEEEYTLEEMLSYNPNVGVVGTVEGEEVLLLYEGLTTETEKSERKWQLLAQQYIKAKQAIKDEVNAYLASCEEGCACSYVEGGVIEKPISTPEWDPVTGMSSPEQMRQQVEKDINEKISSEIDLAKIKAGLDEPLYPFDELQGFQSLEDWSFVRDSLVADSLMVEENCEEKTITLEQSEQLLKLDGQSIIEAEDFNFNLEKGFTFTAHVDWDESESESQKRYPIFYTPQLGLYIEKTASNIKQLVFRYGSYTTTVPITQSAESNCGHQVAISAKTLLNTEYLKVDFYWDGALLASKKLGARYLFREGLYNRGIKIGGGRSAIEEEDDTPIKTYDGSYTWEPSNYEKEAFQMQVDYFTSGLRKDANGKYYVYKGEPFNVSATISRVSTTECVEDRIVLQEDPMRTKDNVQGTVLYGATTTVNNGYIFGTPTKETGIYSVEVDLNCGCLVTYGGDENWGYIRLHRGSEKTQELIQVEVKERPLTVGDEMFIGSIKDIKVWNAPLSKSQLFYAAFQHAEAELPMKEELLAIWRANEGSNRRINNLVRSGVDASIMGSVNWIENPCKDTGSMTYTTCDYSISPALQADFERLNTLKEENCQEETRMTLLSQKRDKVREDAFQEYQQNKANHCLYSIEEEKKKFTFKETFTDTYNSSIYHYTLYYYDQAGNLVQTVPPEGVNLDDNSGNHSLFTQYRYNTLNQIVWQSSPDGGITEFAYDSKGRLRFSQNAQQKLEGKFSYTRYDALGRVIESGEARDTTLEASDLIDELLEYVDIPEYPQKEETELTTITHTNYDSYISNEYQSLAVNKVLSSTTLPEQTLVQQDIRVEGTSSVRRGETVTLTAGNSIVLLPGFTAVEGSYFTAEIEEEILPNRPLISSMSPNAEKMNFDDNNLRGRVAWVERLATEEAEPVLTLYAYDIHGNVRHLAQQLPGLEARHITYDYDLISGNVNEVTYQPGSYDMLKHRYSYDADNRITQVETSRDGYIWQTDATYEYYLHGPLKRIELGHQKVQGLDYYYTLQGWIKGVNQPKGVTAVLGKDGEVNGEHTMIPSDQLAYMLGYYDGDYEAAGGSILANQTDLWNKSASILNGEKGLYNGNISWMVTDLPFLDKLQETTNKSANAMLYKYDQLHRIKEAQSAGSYTDAVSQEVGSLSNNLKSSYTYDANGNLQTLERHNNEGDLDNDLEYIYDQTKKNRLLQVKNSGAEVVTKIPAFASQDAGQNKKLGVANQDAYNYHYDAIGNLIADKSERLRIYWNVDGKVARTEKYETADALFDGNGQVITSTNTDELLATTTYIYDASGNRISKEVSAGEQTTLTQYVRDASGNVMAIYQDDDLKELPLYGSSRLGIYRPDSTTNVLKVGEKYYELSNHLGNVLATVTDKKTYNGEMFEAEVASLSDYYPFGQQIQARSFTTDAYRYGFNGKEKTSEILEGSYDFGARIYDARIGRWWSVDPEKARAPDLTPYRFGFNNPIRYLDPDGKWETDGHYWTVYLIALMLEIPNAAEIAYYAELPDSEMHADYAWMNYSWASPFHQEQTHALTGSSDRFLEQSITASSLRVVGYGNNKEFGRLLHRYGDTYAHSRMDGSGMYGKKINLSDSKFSLPYTDEHKSVHGPRPDYIYERPELYKEYVEALHYELSNNHSYRLGALAWRQAFAKWENGGKQIFDRLLSYASENQVSLIGIINYEVANYKKENSFMVHYIQHTPNSWIFPIGFAGDGTETFTPHLEHIENTEKYLKSKGVSYSTEKIYKDTAQHGKIYTGTKFHIK</sequence>
<dbReference type="RefSeq" id="WP_345373301.1">
    <property type="nucleotide sequence ID" value="NZ_BAABJX010000047.1"/>
</dbReference>
<organism evidence="3 4">
    <name type="scientific">Algivirga pacifica</name>
    <dbReference type="NCBI Taxonomy" id="1162670"/>
    <lineage>
        <taxon>Bacteria</taxon>
        <taxon>Pseudomonadati</taxon>
        <taxon>Bacteroidota</taxon>
        <taxon>Cytophagia</taxon>
        <taxon>Cytophagales</taxon>
        <taxon>Flammeovirgaceae</taxon>
        <taxon>Algivirga</taxon>
    </lineage>
</organism>
<dbReference type="InterPro" id="IPR050708">
    <property type="entry name" value="T6SS_VgrG/RHS"/>
</dbReference>
<protein>
    <recommendedName>
        <fullName evidence="2">DUF6443 domain-containing protein</fullName>
    </recommendedName>
</protein>